<dbReference type="GO" id="GO:0004560">
    <property type="term" value="F:alpha-L-fucosidase activity"/>
    <property type="evidence" value="ECO:0007669"/>
    <property type="project" value="TreeGrafter"/>
</dbReference>
<dbReference type="STRING" id="582692.SAMN05720606_102345"/>
<keyword evidence="4" id="KW-0378">Hydrolase</keyword>
<dbReference type="PANTHER" id="PTHR31084:SF0">
    <property type="entry name" value="ALPHA-L-FUCOSIDASE 2"/>
    <property type="match status" value="1"/>
</dbReference>
<dbReference type="EMBL" id="FMVM01000002">
    <property type="protein sequence ID" value="SCY09886.1"/>
    <property type="molecule type" value="Genomic_DNA"/>
</dbReference>
<dbReference type="Pfam" id="PF21307">
    <property type="entry name" value="Glyco_hydro_95_C"/>
    <property type="match status" value="1"/>
</dbReference>
<dbReference type="SUPFAM" id="SSF48208">
    <property type="entry name" value="Six-hairpin glycosidases"/>
    <property type="match status" value="1"/>
</dbReference>
<dbReference type="InterPro" id="IPR049053">
    <property type="entry name" value="AFCA-like_C"/>
</dbReference>
<keyword evidence="5" id="KW-1185">Reference proteome</keyword>
<dbReference type="Pfam" id="PF14498">
    <property type="entry name" value="Glyco_hyd_65N_2"/>
    <property type="match status" value="1"/>
</dbReference>
<dbReference type="GO" id="GO:0005975">
    <property type="term" value="P:carbohydrate metabolic process"/>
    <property type="evidence" value="ECO:0007669"/>
    <property type="project" value="InterPro"/>
</dbReference>
<dbReference type="InterPro" id="IPR008928">
    <property type="entry name" value="6-hairpin_glycosidase_sf"/>
</dbReference>
<feature type="domain" description="Glycosyl hydrolase family 95 catalytic" evidence="3">
    <location>
        <begin position="330"/>
        <end position="514"/>
    </location>
</feature>
<evidence type="ECO:0000313" key="5">
    <source>
        <dbReference type="Proteomes" id="UP000198538"/>
    </source>
</evidence>
<name>A0A1G5D5I8_9BACL</name>
<dbReference type="Pfam" id="PF22124">
    <property type="entry name" value="Glyco_hydro_95_cat"/>
    <property type="match status" value="2"/>
</dbReference>
<accession>A0A1G5D5I8</accession>
<evidence type="ECO:0000259" key="3">
    <source>
        <dbReference type="Pfam" id="PF22124"/>
    </source>
</evidence>
<dbReference type="InterPro" id="IPR027414">
    <property type="entry name" value="GH95_N_dom"/>
</dbReference>
<organism evidence="4 5">
    <name type="scientific">Paenibacillus polysaccharolyticus</name>
    <dbReference type="NCBI Taxonomy" id="582692"/>
    <lineage>
        <taxon>Bacteria</taxon>
        <taxon>Bacillati</taxon>
        <taxon>Bacillota</taxon>
        <taxon>Bacilli</taxon>
        <taxon>Bacillales</taxon>
        <taxon>Paenibacillaceae</taxon>
        <taxon>Paenibacillus</taxon>
    </lineage>
</organism>
<reference evidence="5" key="1">
    <citation type="submission" date="2016-10" db="EMBL/GenBank/DDBJ databases">
        <authorList>
            <person name="Varghese N."/>
            <person name="Submissions S."/>
        </authorList>
    </citation>
    <scope>NUCLEOTIDE SEQUENCE [LARGE SCALE GENOMIC DNA]</scope>
    <source>
        <strain evidence="5">BL9</strain>
    </source>
</reference>
<evidence type="ECO:0000259" key="2">
    <source>
        <dbReference type="Pfam" id="PF21307"/>
    </source>
</evidence>
<dbReference type="RefSeq" id="WP_244159211.1">
    <property type="nucleotide sequence ID" value="NZ_FMVM01000002.1"/>
</dbReference>
<sequence length="904" mass="102122">MGKTKTRTNLYDRGNYALHYTEIPALNPGHAWRDGMVSGNGRNGYITSGSPYSDSFIFQHMWFNFPSADPREIPPELTSQLQEARQNVFEQNDQWKIKHNNGKTRVRTFYYSYHPGHQLRLNMVNRGQVADYERWTNYETAETGVKYRDNDGLWVRTSFTSRIDDVSITKLEHSNLGKKINMVLQLDDISHMDGAHNGMSEVHALRYKKLVDPEARYLAQVAHYPSYAGSELCHGGYAGVTQVIVVNGTKERIVLEDTHEEMNVGLERNPAIQIKEADAVFLITTSGRTHEMGSIENFADCSSYFLVDELLQHTQSVVEKYSHAQCAFDYEQALSLHAAWHSREFNAVRFALGGDEEHKDVDNLKLIELQRASPNRINHAFMEQVYNQGRYAMICCSGSSAPRLYGMWTGEWNPGWRGIYTLDANVNLQVAAMNTGSLTQAQLGYISFFLRNAPDFEANARMAYGMHDAIQVSVNSDGDRAMHVEYDNDYPFEYWNAGASWCLLPIFEYWQCFGNRDIPIVEDMNIDRLQPLLSVNDNGLSDEAFVSLKERGTLNLLQDILLPLLTKQANFWEQICTPEYFTDVAGQSRYEPGKQSLLAGERYMIIPTYSPENHPIGYNSTITANATMDISAARDGLNMVIQAEMALKRPGYDKAVGKWNKLLEQLPAYRYDEDGALCEWAMAEYIENNNHRHLSHLYAAWPAYETHSDADLASASAVALANRDQFNTTDATAGHGWMHKALVHARLKNADGVLHSLLPMMIEGGYYDSLMTDHDTNRRNHCYCTDTAFGVVATVQEALLYSNTGEIEVLPALSSDWISGHIEGLMARTQVRVSRLSWDQSVGITSVVLSSLIQDNTIRLSLGLPWTTALVDGVEVQVHMHGKQKYVNLTLQENQETSIVFSTA</sequence>
<dbReference type="InterPro" id="IPR012341">
    <property type="entry name" value="6hp_glycosidase-like_sf"/>
</dbReference>
<evidence type="ECO:0000313" key="4">
    <source>
        <dbReference type="EMBL" id="SCY09886.1"/>
    </source>
</evidence>
<dbReference type="InterPro" id="IPR054363">
    <property type="entry name" value="GH95_cat"/>
</dbReference>
<protein>
    <submittedName>
        <fullName evidence="4">Glycosyl hydrolase family 65, N-terminal domain</fullName>
    </submittedName>
</protein>
<dbReference type="AlphaFoldDB" id="A0A1G5D5I8"/>
<dbReference type="Proteomes" id="UP000198538">
    <property type="component" value="Unassembled WGS sequence"/>
</dbReference>
<gene>
    <name evidence="4" type="ORF">SAMN05720606_102345</name>
</gene>
<proteinExistence type="predicted"/>
<dbReference type="Gene3D" id="1.50.10.10">
    <property type="match status" value="1"/>
</dbReference>
<feature type="domain" description="Glycosyl hydrolase family 95 catalytic" evidence="3">
    <location>
        <begin position="600"/>
        <end position="799"/>
    </location>
</feature>
<feature type="domain" description="Glycosyl hydrolase family 95 N-terminal" evidence="1">
    <location>
        <begin position="27"/>
        <end position="191"/>
    </location>
</feature>
<evidence type="ECO:0000259" key="1">
    <source>
        <dbReference type="Pfam" id="PF14498"/>
    </source>
</evidence>
<feature type="domain" description="Alpha fucosidase A-like C-terminal" evidence="2">
    <location>
        <begin position="802"/>
        <end position="867"/>
    </location>
</feature>
<dbReference type="PANTHER" id="PTHR31084">
    <property type="entry name" value="ALPHA-L-FUCOSIDASE 2"/>
    <property type="match status" value="1"/>
</dbReference>